<gene>
    <name evidence="2" type="ORF">SOCEGT47_069240</name>
</gene>
<dbReference type="EMBL" id="CP012670">
    <property type="protein sequence ID" value="AUX26363.1"/>
    <property type="molecule type" value="Genomic_DNA"/>
</dbReference>
<name>A0A4P2QB81_SORCE</name>
<evidence type="ECO:0000256" key="1">
    <source>
        <dbReference type="SAM" id="SignalP"/>
    </source>
</evidence>
<evidence type="ECO:0000313" key="3">
    <source>
        <dbReference type="Proteomes" id="UP000295781"/>
    </source>
</evidence>
<sequence length="317" mass="32190">MARWQKACSLIVVAVALATAGGARAAEPTAADRERARTLLLDGRAKLDAGDARAAVKAFRAAHAIMGVPTTGLDLARGLVALGRLIEARNVALDVTRSPEAPSEPEAFTRARTAAAKLAEELAARIPALVIEVSGPRGGEAEVTVDGAAVPPEALGLLWKVDPGEHAVEAAAAGFRRERRTVRAQEGTTVSVKLTLSPGDATGGGIPAWAFWSGGAGLVALGFGVGFAVDHASVRSTVAEDCPRNLCARYDDAAADALEARWNRDIGLAVGLGAVGLAGIGAAVYGIVTAGTSTPAGAAITPWFAPGVAGFTCRSVF</sequence>
<dbReference type="AlphaFoldDB" id="A0A4P2QB81"/>
<organism evidence="2 3">
    <name type="scientific">Sorangium cellulosum</name>
    <name type="common">Polyangium cellulosum</name>
    <dbReference type="NCBI Taxonomy" id="56"/>
    <lineage>
        <taxon>Bacteria</taxon>
        <taxon>Pseudomonadati</taxon>
        <taxon>Myxococcota</taxon>
        <taxon>Polyangia</taxon>
        <taxon>Polyangiales</taxon>
        <taxon>Polyangiaceae</taxon>
        <taxon>Sorangium</taxon>
    </lineage>
</organism>
<dbReference type="OrthoDB" id="5503641at2"/>
<protein>
    <recommendedName>
        <fullName evidence="4">PEGA domain-containing protein</fullName>
    </recommendedName>
</protein>
<proteinExistence type="predicted"/>
<dbReference type="RefSeq" id="WP_129353921.1">
    <property type="nucleotide sequence ID" value="NZ_CP012670.1"/>
</dbReference>
<dbReference type="Proteomes" id="UP000295781">
    <property type="component" value="Chromosome"/>
</dbReference>
<keyword evidence="1" id="KW-0732">Signal</keyword>
<evidence type="ECO:0008006" key="4">
    <source>
        <dbReference type="Google" id="ProtNLM"/>
    </source>
</evidence>
<feature type="chain" id="PRO_5020696398" description="PEGA domain-containing protein" evidence="1">
    <location>
        <begin position="26"/>
        <end position="317"/>
    </location>
</feature>
<feature type="signal peptide" evidence="1">
    <location>
        <begin position="1"/>
        <end position="25"/>
    </location>
</feature>
<evidence type="ECO:0000313" key="2">
    <source>
        <dbReference type="EMBL" id="AUX26363.1"/>
    </source>
</evidence>
<reference evidence="2 3" key="1">
    <citation type="submission" date="2015-09" db="EMBL/GenBank/DDBJ databases">
        <title>Sorangium comparison.</title>
        <authorList>
            <person name="Zaburannyi N."/>
            <person name="Bunk B."/>
            <person name="Overmann J."/>
            <person name="Mueller R."/>
        </authorList>
    </citation>
    <scope>NUCLEOTIDE SEQUENCE [LARGE SCALE GENOMIC DNA]</scope>
    <source>
        <strain evidence="2 3">So ceGT47</strain>
    </source>
</reference>
<accession>A0A4P2QB81</accession>